<dbReference type="InterPro" id="IPR013325">
    <property type="entry name" value="RNA_pol_sigma_r2"/>
</dbReference>
<dbReference type="InterPro" id="IPR013249">
    <property type="entry name" value="RNA_pol_sigma70_r4_t2"/>
</dbReference>
<dbReference type="GO" id="GO:0006352">
    <property type="term" value="P:DNA-templated transcription initiation"/>
    <property type="evidence" value="ECO:0007669"/>
    <property type="project" value="InterPro"/>
</dbReference>
<dbReference type="Proteomes" id="UP000219546">
    <property type="component" value="Unassembled WGS sequence"/>
</dbReference>
<dbReference type="GO" id="GO:0003677">
    <property type="term" value="F:DNA binding"/>
    <property type="evidence" value="ECO:0007669"/>
    <property type="project" value="UniProtKB-KW"/>
</dbReference>
<dbReference type="SUPFAM" id="SSF88659">
    <property type="entry name" value="Sigma3 and sigma4 domains of RNA polymerase sigma factors"/>
    <property type="match status" value="1"/>
</dbReference>
<evidence type="ECO:0000256" key="6">
    <source>
        <dbReference type="RuleBase" id="RU000716"/>
    </source>
</evidence>
<dbReference type="GO" id="GO:0016987">
    <property type="term" value="F:sigma factor activity"/>
    <property type="evidence" value="ECO:0007669"/>
    <property type="project" value="UniProtKB-KW"/>
</dbReference>
<evidence type="ECO:0000256" key="3">
    <source>
        <dbReference type="ARBA" id="ARBA00023082"/>
    </source>
</evidence>
<dbReference type="InterPro" id="IPR000838">
    <property type="entry name" value="RNA_pol_sigma70_ECF_CS"/>
</dbReference>
<evidence type="ECO:0000259" key="8">
    <source>
        <dbReference type="Pfam" id="PF08281"/>
    </source>
</evidence>
<dbReference type="OrthoDB" id="9794508at2"/>
<gene>
    <name evidence="9" type="ORF">SAMN05877753_102718</name>
</gene>
<keyword evidence="10" id="KW-1185">Reference proteome</keyword>
<dbReference type="Gene3D" id="1.10.10.10">
    <property type="entry name" value="Winged helix-like DNA-binding domain superfamily/Winged helix DNA-binding domain"/>
    <property type="match status" value="1"/>
</dbReference>
<name>A0A285CMI2_9BACI</name>
<dbReference type="NCBIfam" id="TIGR02937">
    <property type="entry name" value="sigma70-ECF"/>
    <property type="match status" value="1"/>
</dbReference>
<dbReference type="Gene3D" id="1.10.1740.10">
    <property type="match status" value="1"/>
</dbReference>
<accession>A0A285CMI2</accession>
<keyword evidence="2 6" id="KW-0805">Transcription regulation</keyword>
<keyword evidence="5 6" id="KW-0804">Transcription</keyword>
<dbReference type="Pfam" id="PF04542">
    <property type="entry name" value="Sigma70_r2"/>
    <property type="match status" value="1"/>
</dbReference>
<comment type="similarity">
    <text evidence="1 6">Belongs to the sigma-70 factor family. ECF subfamily.</text>
</comment>
<protein>
    <recommendedName>
        <fullName evidence="6">RNA polymerase sigma factor</fullName>
    </recommendedName>
</protein>
<dbReference type="PANTHER" id="PTHR43133:SF60">
    <property type="entry name" value="RNA POLYMERASE SIGMA FACTOR SIGV"/>
    <property type="match status" value="1"/>
</dbReference>
<dbReference type="PANTHER" id="PTHR43133">
    <property type="entry name" value="RNA POLYMERASE ECF-TYPE SIGMA FACTO"/>
    <property type="match status" value="1"/>
</dbReference>
<dbReference type="SUPFAM" id="SSF88946">
    <property type="entry name" value="Sigma2 domain of RNA polymerase sigma factors"/>
    <property type="match status" value="1"/>
</dbReference>
<evidence type="ECO:0000256" key="4">
    <source>
        <dbReference type="ARBA" id="ARBA00023125"/>
    </source>
</evidence>
<evidence type="ECO:0000256" key="5">
    <source>
        <dbReference type="ARBA" id="ARBA00023163"/>
    </source>
</evidence>
<dbReference type="InterPro" id="IPR036388">
    <property type="entry name" value="WH-like_DNA-bd_sf"/>
</dbReference>
<dbReference type="AlphaFoldDB" id="A0A285CMI2"/>
<keyword evidence="3 6" id="KW-0731">Sigma factor</keyword>
<dbReference type="InterPro" id="IPR014284">
    <property type="entry name" value="RNA_pol_sigma-70_dom"/>
</dbReference>
<dbReference type="InterPro" id="IPR013324">
    <property type="entry name" value="RNA_pol_sigma_r3/r4-like"/>
</dbReference>
<evidence type="ECO:0000259" key="7">
    <source>
        <dbReference type="Pfam" id="PF04542"/>
    </source>
</evidence>
<dbReference type="GO" id="GO:0006950">
    <property type="term" value="P:response to stress"/>
    <property type="evidence" value="ECO:0007669"/>
    <property type="project" value="UniProtKB-ARBA"/>
</dbReference>
<dbReference type="PROSITE" id="PS01063">
    <property type="entry name" value="SIGMA70_ECF"/>
    <property type="match status" value="1"/>
</dbReference>
<proteinExistence type="inferred from homology"/>
<evidence type="ECO:0000313" key="9">
    <source>
        <dbReference type="EMBL" id="SNX68770.1"/>
    </source>
</evidence>
<feature type="domain" description="RNA polymerase sigma factor 70 region 4 type 2" evidence="8">
    <location>
        <begin position="123"/>
        <end position="171"/>
    </location>
</feature>
<evidence type="ECO:0000256" key="2">
    <source>
        <dbReference type="ARBA" id="ARBA00023015"/>
    </source>
</evidence>
<reference evidence="9 10" key="1">
    <citation type="submission" date="2017-08" db="EMBL/GenBank/DDBJ databases">
        <authorList>
            <person name="de Groot N.N."/>
        </authorList>
    </citation>
    <scope>NUCLEOTIDE SEQUENCE [LARGE SCALE GENOMIC DNA]</scope>
    <source>
        <strain evidence="9 10">JC228</strain>
    </source>
</reference>
<evidence type="ECO:0000313" key="10">
    <source>
        <dbReference type="Proteomes" id="UP000219546"/>
    </source>
</evidence>
<dbReference type="Pfam" id="PF08281">
    <property type="entry name" value="Sigma70_r4_2"/>
    <property type="match status" value="1"/>
</dbReference>
<dbReference type="InterPro" id="IPR007627">
    <property type="entry name" value="RNA_pol_sigma70_r2"/>
</dbReference>
<evidence type="ECO:0000256" key="1">
    <source>
        <dbReference type="ARBA" id="ARBA00010641"/>
    </source>
</evidence>
<keyword evidence="4 6" id="KW-0238">DNA-binding</keyword>
<feature type="domain" description="RNA polymerase sigma-70 region 2" evidence="7">
    <location>
        <begin position="27"/>
        <end position="86"/>
    </location>
</feature>
<dbReference type="RefSeq" id="WP_097157870.1">
    <property type="nucleotide sequence ID" value="NZ_JBEPMQ010000001.1"/>
</dbReference>
<dbReference type="EMBL" id="OAOP01000002">
    <property type="protein sequence ID" value="SNX68770.1"/>
    <property type="molecule type" value="Genomic_DNA"/>
</dbReference>
<dbReference type="InterPro" id="IPR039425">
    <property type="entry name" value="RNA_pol_sigma-70-like"/>
</dbReference>
<dbReference type="CDD" id="cd06171">
    <property type="entry name" value="Sigma70_r4"/>
    <property type="match status" value="1"/>
</dbReference>
<sequence>MERPFQEKKDQHFSTDPAEALEQIMDDFGSLVLKTAFFYVKDRHLSEDITQEVFIRAFKNWSHFRGASSVKTWIIRITINLCKDKLGLKTMTSERPTSPFLLQANGYGHVEEEVLQRIKQTEILKHIMNLPPHYQEVIYLYYYLDFSTAEISSAIETPEGTVRGRLHRARQVLKEQLEKEGLSK</sequence>
<organism evidence="9 10">
    <name type="scientific">Bacillus oleivorans</name>
    <dbReference type="NCBI Taxonomy" id="1448271"/>
    <lineage>
        <taxon>Bacteria</taxon>
        <taxon>Bacillati</taxon>
        <taxon>Bacillota</taxon>
        <taxon>Bacilli</taxon>
        <taxon>Bacillales</taxon>
        <taxon>Bacillaceae</taxon>
        <taxon>Bacillus</taxon>
    </lineage>
</organism>